<evidence type="ECO:0000256" key="1">
    <source>
        <dbReference type="SAM" id="Phobius"/>
    </source>
</evidence>
<sequence length="65" mass="6957">MSDQSQPTPSGPPPAKPASRGRELLTFLILAFGIWPFVAVCFVGGYGLIIWIYQMFAGPPGPLGH</sequence>
<organism evidence="2 3">
    <name type="scientific">Paracoccus denitrificans</name>
    <dbReference type="NCBI Taxonomy" id="266"/>
    <lineage>
        <taxon>Bacteria</taxon>
        <taxon>Pseudomonadati</taxon>
        <taxon>Pseudomonadota</taxon>
        <taxon>Alphaproteobacteria</taxon>
        <taxon>Rhodobacterales</taxon>
        <taxon>Paracoccaceae</taxon>
        <taxon>Paracoccus</taxon>
    </lineage>
</organism>
<dbReference type="NCBIfam" id="TIGR02973">
    <property type="entry name" value="nitrate_rd_NapE"/>
    <property type="match status" value="1"/>
</dbReference>
<dbReference type="Proteomes" id="UP000315344">
    <property type="component" value="Unassembled WGS sequence"/>
</dbReference>
<accession>A0A533I317</accession>
<dbReference type="Pfam" id="PF06796">
    <property type="entry name" value="NapE"/>
    <property type="match status" value="1"/>
</dbReference>
<evidence type="ECO:0000313" key="2">
    <source>
        <dbReference type="EMBL" id="TKW66079.1"/>
    </source>
</evidence>
<dbReference type="AlphaFoldDB" id="A0A533I317"/>
<comment type="caution">
    <text evidence="2">The sequence shown here is derived from an EMBL/GenBank/DDBJ whole genome shotgun (WGS) entry which is preliminary data.</text>
</comment>
<keyword evidence="1" id="KW-0812">Transmembrane</keyword>
<evidence type="ECO:0000313" key="3">
    <source>
        <dbReference type="Proteomes" id="UP000315344"/>
    </source>
</evidence>
<dbReference type="InterPro" id="IPR010649">
    <property type="entry name" value="NapE_TorE"/>
</dbReference>
<protein>
    <submittedName>
        <fullName evidence="2">Periplasmic nitrate reductase, NapE protein</fullName>
    </submittedName>
</protein>
<reference evidence="2 3" key="1">
    <citation type="journal article" date="2017" name="Nat. Commun.">
        <title>In situ click chemistry generation of cyclooxygenase-2 inhibitors.</title>
        <authorList>
            <person name="Bhardwaj A."/>
            <person name="Kaur J."/>
            <person name="Wuest M."/>
            <person name="Wuest F."/>
        </authorList>
    </citation>
    <scope>NUCLEOTIDE SEQUENCE [LARGE SCALE GENOMIC DNA]</scope>
    <source>
        <strain evidence="2">S2_012_000_R3_94</strain>
    </source>
</reference>
<dbReference type="InterPro" id="IPR004448">
    <property type="entry name" value="Nitrate_reductase_NapE"/>
</dbReference>
<gene>
    <name evidence="2" type="primary">napE</name>
    <name evidence="2" type="ORF">DI616_11295</name>
</gene>
<proteinExistence type="predicted"/>
<dbReference type="EMBL" id="VAFL01000008">
    <property type="protein sequence ID" value="TKW66079.1"/>
    <property type="molecule type" value="Genomic_DNA"/>
</dbReference>
<keyword evidence="1" id="KW-0472">Membrane</keyword>
<keyword evidence="1" id="KW-1133">Transmembrane helix</keyword>
<name>A0A533I317_PARDE</name>
<feature type="transmembrane region" description="Helical" evidence="1">
    <location>
        <begin position="24"/>
        <end position="53"/>
    </location>
</feature>